<dbReference type="EMBL" id="CP026606">
    <property type="protein sequence ID" value="AVB76479.1"/>
    <property type="molecule type" value="Genomic_DNA"/>
</dbReference>
<evidence type="ECO:0000313" key="1">
    <source>
        <dbReference type="EMBL" id="AVB76479.1"/>
    </source>
</evidence>
<accession>A0A2L1CAX9</accession>
<organism evidence="1 2">
    <name type="scientific">Methanococcus maripaludis</name>
    <name type="common">Methanococcus deltae</name>
    <dbReference type="NCBI Taxonomy" id="39152"/>
    <lineage>
        <taxon>Archaea</taxon>
        <taxon>Methanobacteriati</taxon>
        <taxon>Methanobacteriota</taxon>
        <taxon>Methanomada group</taxon>
        <taxon>Methanococci</taxon>
        <taxon>Methanococcales</taxon>
        <taxon>Methanococcaceae</taxon>
        <taxon>Methanococcus</taxon>
    </lineage>
</organism>
<gene>
    <name evidence="1" type="ORF">MMJJ_10850</name>
</gene>
<name>A0A2L1CAX9_METMI</name>
<evidence type="ECO:0000313" key="2">
    <source>
        <dbReference type="Proteomes" id="UP000239462"/>
    </source>
</evidence>
<dbReference type="KEGG" id="mmad:MMJJ_10850"/>
<protein>
    <submittedName>
        <fullName evidence="1">Uncharacterized protein</fullName>
    </submittedName>
</protein>
<proteinExistence type="predicted"/>
<dbReference type="Proteomes" id="UP000239462">
    <property type="component" value="Chromosome"/>
</dbReference>
<dbReference type="AlphaFoldDB" id="A0A2L1CAX9"/>
<sequence>MTKMESKQLINKILRDIVKNIDEYSRDLLLAESLDVELKGLNLWDLDGKRYSIKDLMDCDELPTFEAMDRKYVLRKVNLKHVDDGVMIIHLSSRKADGYSFSVDNTFEVILKTFSAASYEHRERILLWNELSDEELDIKISEFDVKVESIVQKISENSKISSEVLVYIDVFMDLEKIENVMEKEEEKLVLWLHPVFLFSKESTLKGLIAYELSKYDKSLIEGHYQDILEYCKEYRELCGKNLKIIEKIREIAVKRNDYDVLKEIDQMNTI</sequence>
<reference evidence="2" key="1">
    <citation type="journal article" date="2018" name="Genome Announc.">
        <title>Complete Genome Sequence of the Methanococcus maripaludis Type Strain JJ (DSM 2067), a Model for Selenoprotein Synthesis in Archaea.</title>
        <authorList>
            <person name="Poehlein A."/>
            <person name="Heym D."/>
            <person name="Quitzke V."/>
            <person name="Fersch J."/>
            <person name="Daniel R."/>
            <person name="Rother M."/>
        </authorList>
    </citation>
    <scope>NUCLEOTIDE SEQUENCE [LARGE SCALE GENOMIC DNA]</scope>
    <source>
        <strain evidence="2">DSM 2067</strain>
    </source>
</reference>